<keyword evidence="2" id="KW-1188">Viral release from host cell</keyword>
<sequence length="510" mass="56339">MATKSAASLYAKWKTDREPFLRRARDCSALTIPTLLPPDGHSSASDLPTPWQSIGARGVNNLAAKMLMSLFPVNSPFFKYSIDDFTLEELTQAEGMRAKVEEGLNKIERAVQAEVEASALRVAAFEALKHLIAGGNSLLFLTDTGLRVFHLHRYVVRRDPMGNVLDIIVEEEIDRDLLPATMVLPEDSGRDKDEPVKIYTWVKRNGKIWNVHQEVKDLKVPGSEGTYPLDKSPWLPVRFTKIDGENYGRGYVEEYLGDLKSLEGLQQAIVEGAAAAAKILFLVNPNGVTDMDDLADAENGAFREGMESDVSVLQLQKYNDFRVAAESVSEISARLSYAFLLNSAVQRNGERVTAEEIRYVANELDAALGGIYALMSQELQLPLVKRLIYQMERQKRLPVLPTKAVKPVIVTGLEAIGRGNDLTKLEQFIAGLEQIPQAAQRINWGDYITRRGTALGMDLKGLIKSDEQVAQEEQAAQQAAMLQQGLSPAINQAGQLMKQGMSNGQNPAQS</sequence>
<evidence type="ECO:0000256" key="1">
    <source>
        <dbReference type="ARBA" id="ARBA00004328"/>
    </source>
</evidence>
<dbReference type="AlphaFoldDB" id="A0A4P6L5V2"/>
<dbReference type="OrthoDB" id="1634551at2"/>
<keyword evidence="5" id="KW-1185">Reference proteome</keyword>
<reference evidence="4 5" key="1">
    <citation type="submission" date="2019-02" db="EMBL/GenBank/DDBJ databases">
        <title>Draft Genome Sequences of Six Type Strains of the Genus Massilia.</title>
        <authorList>
            <person name="Miess H."/>
            <person name="Frediansyhah A."/>
            <person name="Gross H."/>
        </authorList>
    </citation>
    <scope>NUCLEOTIDE SEQUENCE [LARGE SCALE GENOMIC DNA]</scope>
    <source>
        <strain evidence="4 5">DSM 17473</strain>
    </source>
</reference>
<dbReference type="KEGG" id="plue:EWM63_30950"/>
<dbReference type="Proteomes" id="UP000290637">
    <property type="component" value="Chromosome"/>
</dbReference>
<name>A0A4P6L5V2_9BURK</name>
<dbReference type="RefSeq" id="WP_130189951.1">
    <property type="nucleotide sequence ID" value="NZ_CP035913.1"/>
</dbReference>
<protein>
    <submittedName>
        <fullName evidence="4">Phage tail protein</fullName>
    </submittedName>
</protein>
<proteinExistence type="predicted"/>
<evidence type="ECO:0000313" key="4">
    <source>
        <dbReference type="EMBL" id="QBE66844.1"/>
    </source>
</evidence>
<evidence type="ECO:0000313" key="5">
    <source>
        <dbReference type="Proteomes" id="UP000290637"/>
    </source>
</evidence>
<evidence type="ECO:0000256" key="3">
    <source>
        <dbReference type="ARBA" id="ARBA00023219"/>
    </source>
</evidence>
<evidence type="ECO:0000256" key="2">
    <source>
        <dbReference type="ARBA" id="ARBA00022612"/>
    </source>
</evidence>
<organism evidence="4 5">
    <name type="scientific">Pseudoduganella lutea</name>
    <dbReference type="NCBI Taxonomy" id="321985"/>
    <lineage>
        <taxon>Bacteria</taxon>
        <taxon>Pseudomonadati</taxon>
        <taxon>Pseudomonadota</taxon>
        <taxon>Betaproteobacteria</taxon>
        <taxon>Burkholderiales</taxon>
        <taxon>Oxalobacteraceae</taxon>
        <taxon>Telluria group</taxon>
        <taxon>Pseudoduganella</taxon>
    </lineage>
</organism>
<dbReference type="Pfam" id="PF12236">
    <property type="entry name" value="Head-tail_con"/>
    <property type="match status" value="1"/>
</dbReference>
<keyword evidence="3" id="KW-0231">Viral genome packaging</keyword>
<accession>A0A4P6L5V2</accession>
<dbReference type="EMBL" id="CP035913">
    <property type="protein sequence ID" value="QBE66844.1"/>
    <property type="molecule type" value="Genomic_DNA"/>
</dbReference>
<gene>
    <name evidence="4" type="ORF">EWM63_30950</name>
</gene>
<comment type="subcellular location">
    <subcellularLocation>
        <location evidence="1">Virion</location>
    </subcellularLocation>
</comment>
<dbReference type="InterPro" id="IPR020991">
    <property type="entry name" value="Connector_podovirus"/>
</dbReference>